<sequence>MDAAAVLEPVPEPELILAASSSNSSSIRRCSRPRPRTTLYLDAGQLVVLLGDSGIGRTHLLIARAWPPATKAATSATSPARKLAIELVEAADDRMPSCVVARYGHLDLLLLDELGYVQVDPRGPELLLQIITEREERASIGIVDPLRAGHIVEVDVRVLLRIRPQSAAAVPGRPRWCRVERGLPRPGMTARVYVPRLQDQSERVRR</sequence>
<protein>
    <submittedName>
        <fullName evidence="2">ATP-binding protein</fullName>
    </submittedName>
</protein>
<dbReference type="Proteomes" id="UP001595699">
    <property type="component" value="Unassembled WGS sequence"/>
</dbReference>
<gene>
    <name evidence="2" type="ORF">ACFOUW_16110</name>
</gene>
<keyword evidence="2" id="KW-0547">Nucleotide-binding</keyword>
<dbReference type="RefSeq" id="WP_372442353.1">
    <property type="nucleotide sequence ID" value="NZ_JAFBCM010000001.1"/>
</dbReference>
<dbReference type="SUPFAM" id="SSF52540">
    <property type="entry name" value="P-loop containing nucleoside triphosphate hydrolases"/>
    <property type="match status" value="1"/>
</dbReference>
<comment type="caution">
    <text evidence="2">The sequence shown here is derived from an EMBL/GenBank/DDBJ whole genome shotgun (WGS) entry which is preliminary data.</text>
</comment>
<accession>A0ABV7YBR9</accession>
<dbReference type="InterPro" id="IPR002611">
    <property type="entry name" value="IstB_ATP-bd"/>
</dbReference>
<dbReference type="InterPro" id="IPR027417">
    <property type="entry name" value="P-loop_NTPase"/>
</dbReference>
<reference evidence="3" key="1">
    <citation type="journal article" date="2019" name="Int. J. Syst. Evol. Microbiol.">
        <title>The Global Catalogue of Microorganisms (GCM) 10K type strain sequencing project: providing services to taxonomists for standard genome sequencing and annotation.</title>
        <authorList>
            <consortium name="The Broad Institute Genomics Platform"/>
            <consortium name="The Broad Institute Genome Sequencing Center for Infectious Disease"/>
            <person name="Wu L."/>
            <person name="Ma J."/>
        </authorList>
    </citation>
    <scope>NUCLEOTIDE SEQUENCE [LARGE SCALE GENOMIC DNA]</scope>
    <source>
        <strain evidence="3">CGMCC 4.7241</strain>
    </source>
</reference>
<feature type="domain" description="IstB-like ATP-binding" evidence="1">
    <location>
        <begin position="39"/>
        <end position="142"/>
    </location>
</feature>
<organism evidence="2 3">
    <name type="scientific">Tenggerimyces flavus</name>
    <dbReference type="NCBI Taxonomy" id="1708749"/>
    <lineage>
        <taxon>Bacteria</taxon>
        <taxon>Bacillati</taxon>
        <taxon>Actinomycetota</taxon>
        <taxon>Actinomycetes</taxon>
        <taxon>Propionibacteriales</taxon>
        <taxon>Nocardioidaceae</taxon>
        <taxon>Tenggerimyces</taxon>
    </lineage>
</organism>
<dbReference type="Gene3D" id="3.40.50.300">
    <property type="entry name" value="P-loop containing nucleotide triphosphate hydrolases"/>
    <property type="match status" value="1"/>
</dbReference>
<keyword evidence="2" id="KW-0067">ATP-binding</keyword>
<dbReference type="Pfam" id="PF01695">
    <property type="entry name" value="IstB_IS21"/>
    <property type="match status" value="1"/>
</dbReference>
<keyword evidence="3" id="KW-1185">Reference proteome</keyword>
<evidence type="ECO:0000313" key="3">
    <source>
        <dbReference type="Proteomes" id="UP001595699"/>
    </source>
</evidence>
<proteinExistence type="predicted"/>
<name>A0ABV7YBR9_9ACTN</name>
<dbReference type="EMBL" id="JBHRZH010000014">
    <property type="protein sequence ID" value="MFC3762367.1"/>
    <property type="molecule type" value="Genomic_DNA"/>
</dbReference>
<evidence type="ECO:0000313" key="2">
    <source>
        <dbReference type="EMBL" id="MFC3762367.1"/>
    </source>
</evidence>
<evidence type="ECO:0000259" key="1">
    <source>
        <dbReference type="Pfam" id="PF01695"/>
    </source>
</evidence>
<dbReference type="GO" id="GO:0005524">
    <property type="term" value="F:ATP binding"/>
    <property type="evidence" value="ECO:0007669"/>
    <property type="project" value="UniProtKB-KW"/>
</dbReference>